<dbReference type="RefSeq" id="WP_257700659.1">
    <property type="nucleotide sequence ID" value="NZ_CP102451.1"/>
</dbReference>
<organism evidence="2 3">
    <name type="scientific">Vagococcus luciliae</name>
    <dbReference type="NCBI Taxonomy" id="2920380"/>
    <lineage>
        <taxon>Bacteria</taxon>
        <taxon>Bacillati</taxon>
        <taxon>Bacillota</taxon>
        <taxon>Bacilli</taxon>
        <taxon>Lactobacillales</taxon>
        <taxon>Enterococcaceae</taxon>
        <taxon>Vagococcus</taxon>
    </lineage>
</organism>
<reference evidence="2" key="2">
    <citation type="submission" date="2022-08" db="EMBL/GenBank/DDBJ databases">
        <authorList>
            <person name="Poehlein A."/>
            <person name="Guzman J."/>
            <person name="Daniel R."/>
            <person name="Vilcinskas A."/>
        </authorList>
    </citation>
    <scope>NUCLEOTIDE SEQUENCE</scope>
    <source>
        <strain evidence="2">G314FT</strain>
    </source>
</reference>
<name>A0ABY5P192_9ENTE</name>
<dbReference type="InterPro" id="IPR010982">
    <property type="entry name" value="Lambda_DNA-bd_dom_sf"/>
</dbReference>
<dbReference type="EMBL" id="CP102451">
    <property type="protein sequence ID" value="UUV99588.1"/>
    <property type="molecule type" value="Genomic_DNA"/>
</dbReference>
<dbReference type="Proteomes" id="UP001058273">
    <property type="component" value="Chromosome"/>
</dbReference>
<dbReference type="SUPFAM" id="SSF47413">
    <property type="entry name" value="lambda repressor-like DNA-binding domains"/>
    <property type="match status" value="1"/>
</dbReference>
<proteinExistence type="predicted"/>
<dbReference type="Pfam" id="PF13443">
    <property type="entry name" value="HTH_26"/>
    <property type="match status" value="1"/>
</dbReference>
<evidence type="ECO:0000259" key="1">
    <source>
        <dbReference type="Pfam" id="PF13443"/>
    </source>
</evidence>
<keyword evidence="3" id="KW-1185">Reference proteome</keyword>
<evidence type="ECO:0000313" key="3">
    <source>
        <dbReference type="Proteomes" id="UP001058273"/>
    </source>
</evidence>
<accession>A0ABY5P192</accession>
<protein>
    <recommendedName>
        <fullName evidence="1">HTH cro/C1-type domain-containing protein</fullName>
    </recommendedName>
</protein>
<reference evidence="2" key="1">
    <citation type="submission" date="2022-08" db="EMBL/GenBank/DDBJ databases">
        <title>Genome sequence of Vagococcus luciliae DSM 112651.</title>
        <authorList>
            <person name="Juan G."/>
            <person name="Anja P."/>
            <person name="Rolf D."/>
            <person name="Kampfer P."/>
            <person name="Vilcinskas A."/>
        </authorList>
    </citation>
    <scope>NUCLEOTIDE SEQUENCE</scope>
    <source>
        <strain evidence="2">G314FT</strain>
    </source>
</reference>
<sequence length="64" mass="7195">MENNFSKILGERLLKISDVHKGTGISKTTLANIYFKRSKDMKVSTLLMICNFLDVSILDFLGGE</sequence>
<dbReference type="Gene3D" id="1.10.260.40">
    <property type="entry name" value="lambda repressor-like DNA-binding domains"/>
    <property type="match status" value="1"/>
</dbReference>
<gene>
    <name evidence="2" type="ORF">G314FT_17490</name>
</gene>
<dbReference type="InterPro" id="IPR001387">
    <property type="entry name" value="Cro/C1-type_HTH"/>
</dbReference>
<evidence type="ECO:0000313" key="2">
    <source>
        <dbReference type="EMBL" id="UUV99588.1"/>
    </source>
</evidence>
<feature type="domain" description="HTH cro/C1-type" evidence="1">
    <location>
        <begin position="5"/>
        <end position="61"/>
    </location>
</feature>